<protein>
    <submittedName>
        <fullName evidence="9">p450 mono-oxygenase</fullName>
    </submittedName>
</protein>
<sequence length="528" mass="59894">MEFHLSLLTTVTAILVVTAFFLQISKRKKVDTTKNKLLPPKAKGAWPLIGHLPLLGKNRIAHRVLGDLADKYGPIFTIKLGVYQVLVVSSADAVKDCFTTSDKAFASRPKSTAVEIMGYNYAMFGLAPYGEYWRQVRKIAVLEILSQKRVDMLEWARVSEVRTSTNEVYDAWRVNKENEGSDMVLVDMKQWFTNLILNVLVRIISGKRFPFKSVEGIRFQKMEKKLFELLGAFVVSDLIPSMKRFDIGGYQKQMKMAAEEINDIMEGWLNNRKTQKESGEQKEGDQYFMDVLISVLKDASDADFPGYDHDTVIKATCMALLAAGSDTTSVTIIWALALLLNHPEKMKIAQDEIDKHVGRDRLVEESDLKNLVYINAIIKETMRLYPAAPLSVPHEAMEDCVVGGYHIPKGTRLLPNFWKIQHDPNIWPEPYEFKPERFLSTHKDVDVKGKHFELLPFGTGRRMCPAITFVLQILPLTLANLIQQFEIRKPSNDPIDMTESAGLTTKRATPLDVLIAPRLSLKMYPVDV</sequence>
<keyword evidence="6 8" id="KW-0503">Monooxygenase</keyword>
<keyword evidence="5 7" id="KW-0408">Iron</keyword>
<dbReference type="GO" id="GO:0005506">
    <property type="term" value="F:iron ion binding"/>
    <property type="evidence" value="ECO:0007669"/>
    <property type="project" value="InterPro"/>
</dbReference>
<dbReference type="GO" id="GO:0004497">
    <property type="term" value="F:monooxygenase activity"/>
    <property type="evidence" value="ECO:0007669"/>
    <property type="project" value="UniProtKB-KW"/>
</dbReference>
<proteinExistence type="evidence at transcript level"/>
<organism evidence="9">
    <name type="scientific">Stevia rebaudiana</name>
    <name type="common">Stevia</name>
    <name type="synonym">Eupatorium rebaudianum</name>
    <dbReference type="NCBI Taxonomy" id="55670"/>
    <lineage>
        <taxon>Eukaryota</taxon>
        <taxon>Viridiplantae</taxon>
        <taxon>Streptophyta</taxon>
        <taxon>Embryophyta</taxon>
        <taxon>Tracheophyta</taxon>
        <taxon>Spermatophyta</taxon>
        <taxon>Magnoliopsida</taxon>
        <taxon>eudicotyledons</taxon>
        <taxon>Gunneridae</taxon>
        <taxon>Pentapetalae</taxon>
        <taxon>asterids</taxon>
        <taxon>campanulids</taxon>
        <taxon>Asterales</taxon>
        <taxon>Asteraceae</taxon>
        <taxon>Asteroideae</taxon>
        <taxon>Heliantheae alliance</taxon>
        <taxon>Eupatorieae</taxon>
        <taxon>Stevia</taxon>
    </lineage>
</organism>
<dbReference type="GO" id="GO:0020037">
    <property type="term" value="F:heme binding"/>
    <property type="evidence" value="ECO:0007669"/>
    <property type="project" value="InterPro"/>
</dbReference>
<reference evidence="9" key="1">
    <citation type="submission" date="2006-09" db="EMBL/GenBank/DDBJ databases">
        <authorList>
            <person name="Kumar H."/>
            <person name="Kumar S."/>
        </authorList>
    </citation>
    <scope>NUCLEOTIDE SEQUENCE</scope>
</reference>
<name>Q309D0_STERE</name>
<dbReference type="InterPro" id="IPR017972">
    <property type="entry name" value="Cyt_P450_CS"/>
</dbReference>
<dbReference type="FunFam" id="1.10.630.10:FF:000026">
    <property type="entry name" value="Cytochrome P450 82C4"/>
    <property type="match status" value="1"/>
</dbReference>
<evidence type="ECO:0000313" key="9">
    <source>
        <dbReference type="EMBL" id="ABB20912.1"/>
    </source>
</evidence>
<dbReference type="PANTHER" id="PTHR47947:SF43">
    <property type="entry name" value="CYTOCHROME P450-RELATED"/>
    <property type="match status" value="1"/>
</dbReference>
<dbReference type="InterPro" id="IPR001128">
    <property type="entry name" value="Cyt_P450"/>
</dbReference>
<dbReference type="Gene3D" id="1.10.630.10">
    <property type="entry name" value="Cytochrome P450"/>
    <property type="match status" value="1"/>
</dbReference>
<dbReference type="CDD" id="cd20654">
    <property type="entry name" value="CYP82"/>
    <property type="match status" value="1"/>
</dbReference>
<dbReference type="SUPFAM" id="SSF48264">
    <property type="entry name" value="Cytochrome P450"/>
    <property type="match status" value="1"/>
</dbReference>
<dbReference type="InterPro" id="IPR002401">
    <property type="entry name" value="Cyt_P450_E_grp-I"/>
</dbReference>
<keyword evidence="4 8" id="KW-0560">Oxidoreductase</keyword>
<dbReference type="InterPro" id="IPR036396">
    <property type="entry name" value="Cyt_P450_sf"/>
</dbReference>
<dbReference type="InterPro" id="IPR050651">
    <property type="entry name" value="Plant_Cytochrome_P450_Monoox"/>
</dbReference>
<dbReference type="PRINTS" id="PR00463">
    <property type="entry name" value="EP450I"/>
</dbReference>
<dbReference type="Pfam" id="PF00067">
    <property type="entry name" value="p450"/>
    <property type="match status" value="1"/>
</dbReference>
<dbReference type="PANTHER" id="PTHR47947">
    <property type="entry name" value="CYTOCHROME P450 82C3-RELATED"/>
    <property type="match status" value="1"/>
</dbReference>
<evidence type="ECO:0000256" key="8">
    <source>
        <dbReference type="RuleBase" id="RU000461"/>
    </source>
</evidence>
<accession>Q309D0</accession>
<comment type="cofactor">
    <cofactor evidence="1 7">
        <name>heme</name>
        <dbReference type="ChEBI" id="CHEBI:30413"/>
    </cofactor>
</comment>
<dbReference type="EMBL" id="DQ232763">
    <property type="protein sequence ID" value="ABB20912.1"/>
    <property type="molecule type" value="mRNA"/>
</dbReference>
<feature type="binding site" description="axial binding residue" evidence="7">
    <location>
        <position position="464"/>
    </location>
    <ligand>
        <name>heme</name>
        <dbReference type="ChEBI" id="CHEBI:30413"/>
    </ligand>
    <ligandPart>
        <name>Fe</name>
        <dbReference type="ChEBI" id="CHEBI:18248"/>
    </ligandPart>
</feature>
<evidence type="ECO:0000256" key="1">
    <source>
        <dbReference type="ARBA" id="ARBA00001971"/>
    </source>
</evidence>
<evidence type="ECO:0000256" key="4">
    <source>
        <dbReference type="ARBA" id="ARBA00023002"/>
    </source>
</evidence>
<evidence type="ECO:0000256" key="6">
    <source>
        <dbReference type="ARBA" id="ARBA00023033"/>
    </source>
</evidence>
<dbReference type="PROSITE" id="PS00086">
    <property type="entry name" value="CYTOCHROME_P450"/>
    <property type="match status" value="1"/>
</dbReference>
<comment type="similarity">
    <text evidence="8">Belongs to the cytochrome P450 family.</text>
</comment>
<dbReference type="GO" id="GO:0016705">
    <property type="term" value="F:oxidoreductase activity, acting on paired donors, with incorporation or reduction of molecular oxygen"/>
    <property type="evidence" value="ECO:0007669"/>
    <property type="project" value="InterPro"/>
</dbReference>
<evidence type="ECO:0000256" key="2">
    <source>
        <dbReference type="ARBA" id="ARBA00022617"/>
    </source>
</evidence>
<keyword evidence="3 7" id="KW-0479">Metal-binding</keyword>
<keyword evidence="2 7" id="KW-0349">Heme</keyword>
<evidence type="ECO:0000256" key="3">
    <source>
        <dbReference type="ARBA" id="ARBA00022723"/>
    </source>
</evidence>
<evidence type="ECO:0000256" key="5">
    <source>
        <dbReference type="ARBA" id="ARBA00023004"/>
    </source>
</evidence>
<evidence type="ECO:0000256" key="7">
    <source>
        <dbReference type="PIRSR" id="PIRSR602401-1"/>
    </source>
</evidence>
<dbReference type="PRINTS" id="PR00385">
    <property type="entry name" value="P450"/>
</dbReference>
<dbReference type="AlphaFoldDB" id="Q309D0"/>